<sequence>MSKSTLKEKWGVMQSHLMTGISYMIPVVVGAGMLMGIGGIAGQILNVEIWSAEALNSSDALVSTFAWITQVAGKGLMNLMYPIFAAFLAYAIGDKLALAPGFLGGVLASEMGSGFVGSILIGLVAGYFVKFANENIKIKRKYVGIKTMFIIPVLGVIIVSLASKFIVGPIGVGFINGITAIINAVGQAGGAALSALLGGAMAFDLGGPVNKTAMTIGMQLTSDTGFTYTPVLLGILIPPIGIGLATIIDKLLVGRKVFDDGLGGSGLPSMILGVVGISEGAIPFMISDPLGQIPINVIGASIGASISFAMGSFAHIGVPASIWGWPLIERPAGFFLGLLAGVIFVAVASVFRRLSIVKKEEKAQVK</sequence>
<feature type="transmembrane region" description="Helical" evidence="9">
    <location>
        <begin position="75"/>
        <end position="92"/>
    </location>
</feature>
<dbReference type="NCBIfam" id="TIGR01427">
    <property type="entry name" value="PTS_IIC_fructo"/>
    <property type="match status" value="1"/>
</dbReference>
<feature type="transmembrane region" description="Helical" evidence="9">
    <location>
        <begin position="149"/>
        <end position="175"/>
    </location>
</feature>
<organism evidence="11">
    <name type="scientific">Clostridium paraputrificum</name>
    <dbReference type="NCBI Taxonomy" id="29363"/>
    <lineage>
        <taxon>Bacteria</taxon>
        <taxon>Bacillati</taxon>
        <taxon>Bacillota</taxon>
        <taxon>Clostridia</taxon>
        <taxon>Eubacteriales</taxon>
        <taxon>Clostridiaceae</taxon>
        <taxon>Clostridium</taxon>
    </lineage>
</organism>
<keyword evidence="4" id="KW-0762">Sugar transport</keyword>
<dbReference type="RefSeq" id="WP_156562393.1">
    <property type="nucleotide sequence ID" value="NZ_CACRTV010000068.1"/>
</dbReference>
<dbReference type="InterPro" id="IPR050864">
    <property type="entry name" value="Bacterial_PTS_Sugar_Transport"/>
</dbReference>
<evidence type="ECO:0000256" key="1">
    <source>
        <dbReference type="ARBA" id="ARBA00004429"/>
    </source>
</evidence>
<dbReference type="Pfam" id="PF02378">
    <property type="entry name" value="PTS_EIIC"/>
    <property type="match status" value="1"/>
</dbReference>
<evidence type="ECO:0000256" key="9">
    <source>
        <dbReference type="SAM" id="Phobius"/>
    </source>
</evidence>
<keyword evidence="6 9" id="KW-0812">Transmembrane</keyword>
<dbReference type="PANTHER" id="PTHR30505:SF0">
    <property type="entry name" value="FRUCTOSE-LIKE PTS SYSTEM EIIBC COMPONENT-RELATED"/>
    <property type="match status" value="1"/>
</dbReference>
<accession>A0A6N3G262</accession>
<dbReference type="PROSITE" id="PS51104">
    <property type="entry name" value="PTS_EIIC_TYPE_2"/>
    <property type="match status" value="1"/>
</dbReference>
<gene>
    <name evidence="11" type="primary">fryC</name>
    <name evidence="11" type="ORF">CPLFYP93_02816</name>
</gene>
<feature type="transmembrane region" description="Helical" evidence="9">
    <location>
        <begin position="298"/>
        <end position="320"/>
    </location>
</feature>
<evidence type="ECO:0000313" key="11">
    <source>
        <dbReference type="EMBL" id="VYU57933.1"/>
    </source>
</evidence>
<keyword evidence="2" id="KW-0813">Transport</keyword>
<feature type="domain" description="PTS EIIC type-2" evidence="10">
    <location>
        <begin position="13"/>
        <end position="354"/>
    </location>
</feature>
<feature type="transmembrane region" description="Helical" evidence="9">
    <location>
        <begin position="181"/>
        <end position="205"/>
    </location>
</feature>
<evidence type="ECO:0000256" key="7">
    <source>
        <dbReference type="ARBA" id="ARBA00022989"/>
    </source>
</evidence>
<keyword evidence="7 9" id="KW-1133">Transmembrane helix</keyword>
<keyword evidence="3" id="KW-1003">Cell membrane</keyword>
<keyword evidence="8 9" id="KW-0472">Membrane</keyword>
<evidence type="ECO:0000256" key="5">
    <source>
        <dbReference type="ARBA" id="ARBA00022683"/>
    </source>
</evidence>
<dbReference type="GO" id="GO:0005351">
    <property type="term" value="F:carbohydrate:proton symporter activity"/>
    <property type="evidence" value="ECO:0007669"/>
    <property type="project" value="InterPro"/>
</dbReference>
<comment type="subcellular location">
    <subcellularLocation>
        <location evidence="1">Cell inner membrane</location>
        <topology evidence="1">Multi-pass membrane protein</topology>
    </subcellularLocation>
</comment>
<evidence type="ECO:0000256" key="3">
    <source>
        <dbReference type="ARBA" id="ARBA00022475"/>
    </source>
</evidence>
<dbReference type="GO" id="GO:0005886">
    <property type="term" value="C:plasma membrane"/>
    <property type="evidence" value="ECO:0007669"/>
    <property type="project" value="UniProtKB-SubCell"/>
</dbReference>
<evidence type="ECO:0000259" key="10">
    <source>
        <dbReference type="PROSITE" id="PS51104"/>
    </source>
</evidence>
<feature type="transmembrane region" description="Helical" evidence="9">
    <location>
        <begin position="226"/>
        <end position="247"/>
    </location>
</feature>
<evidence type="ECO:0000256" key="6">
    <source>
        <dbReference type="ARBA" id="ARBA00022692"/>
    </source>
</evidence>
<protein>
    <submittedName>
        <fullName evidence="11">Fructose-like permease IIC component 1</fullName>
    </submittedName>
</protein>
<dbReference type="GO" id="GO:0090563">
    <property type="term" value="F:protein-phosphocysteine-sugar phosphotransferase activity"/>
    <property type="evidence" value="ECO:0007669"/>
    <property type="project" value="TreeGrafter"/>
</dbReference>
<name>A0A6N3G262_9CLOT</name>
<feature type="transmembrane region" description="Helical" evidence="9">
    <location>
        <begin position="332"/>
        <end position="351"/>
    </location>
</feature>
<dbReference type="GO" id="GO:0009401">
    <property type="term" value="P:phosphoenolpyruvate-dependent sugar phosphotransferase system"/>
    <property type="evidence" value="ECO:0007669"/>
    <property type="project" value="UniProtKB-KW"/>
</dbReference>
<feature type="transmembrane region" description="Helical" evidence="9">
    <location>
        <begin position="267"/>
        <end position="286"/>
    </location>
</feature>
<evidence type="ECO:0000256" key="8">
    <source>
        <dbReference type="ARBA" id="ARBA00023136"/>
    </source>
</evidence>
<feature type="transmembrane region" description="Helical" evidence="9">
    <location>
        <begin position="21"/>
        <end position="43"/>
    </location>
</feature>
<keyword evidence="5" id="KW-0598">Phosphotransferase system</keyword>
<proteinExistence type="predicted"/>
<evidence type="ECO:0000256" key="2">
    <source>
        <dbReference type="ARBA" id="ARBA00022448"/>
    </source>
</evidence>
<dbReference type="AlphaFoldDB" id="A0A6N3G262"/>
<evidence type="ECO:0000256" key="4">
    <source>
        <dbReference type="ARBA" id="ARBA00022597"/>
    </source>
</evidence>
<dbReference type="GO" id="GO:0008982">
    <property type="term" value="F:protein-N(PI)-phosphohistidine-sugar phosphotransferase activity"/>
    <property type="evidence" value="ECO:0007669"/>
    <property type="project" value="InterPro"/>
</dbReference>
<dbReference type="InterPro" id="IPR013014">
    <property type="entry name" value="PTS_EIIC_2"/>
</dbReference>
<feature type="transmembrane region" description="Helical" evidence="9">
    <location>
        <begin position="112"/>
        <end position="129"/>
    </location>
</feature>
<dbReference type="InterPro" id="IPR003352">
    <property type="entry name" value="PTS_EIIC"/>
</dbReference>
<reference evidence="11" key="1">
    <citation type="submission" date="2019-11" db="EMBL/GenBank/DDBJ databases">
        <authorList>
            <person name="Feng L."/>
        </authorList>
    </citation>
    <scope>NUCLEOTIDE SEQUENCE</scope>
    <source>
        <strain evidence="11">CParaputrificumLFYP93</strain>
    </source>
</reference>
<dbReference type="EMBL" id="CACRTV010000068">
    <property type="protein sequence ID" value="VYU57933.1"/>
    <property type="molecule type" value="Genomic_DNA"/>
</dbReference>
<dbReference type="PANTHER" id="PTHR30505">
    <property type="entry name" value="FRUCTOSE-LIKE PERMEASE"/>
    <property type="match status" value="1"/>
</dbReference>
<dbReference type="InterPro" id="IPR006327">
    <property type="entry name" value="PTS_IIC_fruc"/>
</dbReference>